<feature type="region of interest" description="Disordered" evidence="1">
    <location>
        <begin position="86"/>
        <end position="114"/>
    </location>
</feature>
<keyword evidence="3" id="KW-1185">Reference proteome</keyword>
<reference evidence="2" key="1">
    <citation type="journal article" date="2020" name="Stud. Mycol.">
        <title>101 Dothideomycetes genomes: a test case for predicting lifestyles and emergence of pathogens.</title>
        <authorList>
            <person name="Haridas S."/>
            <person name="Albert R."/>
            <person name="Binder M."/>
            <person name="Bloem J."/>
            <person name="Labutti K."/>
            <person name="Salamov A."/>
            <person name="Andreopoulos B."/>
            <person name="Baker S."/>
            <person name="Barry K."/>
            <person name="Bills G."/>
            <person name="Bluhm B."/>
            <person name="Cannon C."/>
            <person name="Castanera R."/>
            <person name="Culley D."/>
            <person name="Daum C."/>
            <person name="Ezra D."/>
            <person name="Gonzalez J."/>
            <person name="Henrissat B."/>
            <person name="Kuo A."/>
            <person name="Liang C."/>
            <person name="Lipzen A."/>
            <person name="Lutzoni F."/>
            <person name="Magnuson J."/>
            <person name="Mondo S."/>
            <person name="Nolan M."/>
            <person name="Ohm R."/>
            <person name="Pangilinan J."/>
            <person name="Park H.-J."/>
            <person name="Ramirez L."/>
            <person name="Alfaro M."/>
            <person name="Sun H."/>
            <person name="Tritt A."/>
            <person name="Yoshinaga Y."/>
            <person name="Zwiers L.-H."/>
            <person name="Turgeon B."/>
            <person name="Goodwin S."/>
            <person name="Spatafora J."/>
            <person name="Crous P."/>
            <person name="Grigoriev I."/>
        </authorList>
    </citation>
    <scope>NUCLEOTIDE SEQUENCE</scope>
    <source>
        <strain evidence="2">CBS 113979</strain>
    </source>
</reference>
<sequence length="165" mass="17795">MASASPFKQSHDPVCCYFSLPTREPQPTAHWSDETPLSSPFAHYSTFPSPSNPLLASHPTTTYQSSLHTMDASKLLQLQTSAAYSRPAAQPLGANSANSSSSDTSESMTSADSPTMEALTYEDDLYRCSRCQRSSCIGTLPGNMIRIGTNSYYCNRCANIVGYGG</sequence>
<evidence type="ECO:0000313" key="3">
    <source>
        <dbReference type="Proteomes" id="UP000800041"/>
    </source>
</evidence>
<protein>
    <submittedName>
        <fullName evidence="2">Uncharacterized protein</fullName>
    </submittedName>
</protein>
<feature type="compositionally biased region" description="Low complexity" evidence="1">
    <location>
        <begin position="95"/>
        <end position="113"/>
    </location>
</feature>
<organism evidence="2 3">
    <name type="scientific">Aulographum hederae CBS 113979</name>
    <dbReference type="NCBI Taxonomy" id="1176131"/>
    <lineage>
        <taxon>Eukaryota</taxon>
        <taxon>Fungi</taxon>
        <taxon>Dikarya</taxon>
        <taxon>Ascomycota</taxon>
        <taxon>Pezizomycotina</taxon>
        <taxon>Dothideomycetes</taxon>
        <taxon>Pleosporomycetidae</taxon>
        <taxon>Aulographales</taxon>
        <taxon>Aulographaceae</taxon>
    </lineage>
</organism>
<evidence type="ECO:0000256" key="1">
    <source>
        <dbReference type="SAM" id="MobiDB-lite"/>
    </source>
</evidence>
<evidence type="ECO:0000313" key="2">
    <source>
        <dbReference type="EMBL" id="KAF1991827.1"/>
    </source>
</evidence>
<gene>
    <name evidence="2" type="ORF">K402DRAFT_388371</name>
</gene>
<dbReference type="OrthoDB" id="3920481at2759"/>
<dbReference type="AlphaFoldDB" id="A0A6G1HFH9"/>
<name>A0A6G1HFH9_9PEZI</name>
<proteinExistence type="predicted"/>
<dbReference type="Proteomes" id="UP000800041">
    <property type="component" value="Unassembled WGS sequence"/>
</dbReference>
<dbReference type="EMBL" id="ML977138">
    <property type="protein sequence ID" value="KAF1991827.1"/>
    <property type="molecule type" value="Genomic_DNA"/>
</dbReference>
<accession>A0A6G1HFH9</accession>